<name>A0ABP8Q1L2_9BACT</name>
<evidence type="ECO:0000313" key="3">
    <source>
        <dbReference type="EMBL" id="GAA4495651.1"/>
    </source>
</evidence>
<protein>
    <submittedName>
        <fullName evidence="3">M28 family metallopeptidase</fullName>
    </submittedName>
</protein>
<dbReference type="PANTHER" id="PTHR12147:SF26">
    <property type="entry name" value="PEPTIDASE M28 DOMAIN-CONTAINING PROTEIN"/>
    <property type="match status" value="1"/>
</dbReference>
<dbReference type="InterPro" id="IPR046450">
    <property type="entry name" value="PA_dom_sf"/>
</dbReference>
<comment type="caution">
    <text evidence="3">The sequence shown here is derived from an EMBL/GenBank/DDBJ whole genome shotgun (WGS) entry which is preliminary data.</text>
</comment>
<sequence length="516" mass="56290">MSLFAKRSSFSIPFLVRHRFYLLAALTLAAPLAGQAQKTKVKVKPATTASPSANAESAIKEADIKRDLFALAGDHFRGREGGTLDELKASVWLADQIRATGMLPAGDDGTYFQWFNLQRTRLSKSSTLRIGTHEIKLDQDGSVTAPTNASINAPLVYVGTGSAAEVAKVDIKGKAVAVQISGAPTDGISYRRYVFGKFSGQASELMKAGAVAVVYISDARAQAVYDHWSHVFERGRYSLPGAASTRVVNTPPVFWLPTSAASWVQQPGQQLVADLKVESFQYPSVNIVAKQPGTDAQLKKEYVLFSTHQDHDGVRAPIAGDSIYNGADDNATGCAALLAIMRAFKEKPARRSALFVYQGSEERGLIGSTYFSAHPTVPQSSIVAVLNAEMMGRNAPDSAALLGSTPPHMNSSDLVKTALAANQAGPKFKLDTEWDKPTHPEGWYFRSDHLPYARLGIPAIMYTSLLHVDYHTPRDEPQRIDYHKLLHMTQWMYLTGWAVANRTAPPAREPGFKLER</sequence>
<evidence type="ECO:0000256" key="1">
    <source>
        <dbReference type="SAM" id="SignalP"/>
    </source>
</evidence>
<proteinExistence type="predicted"/>
<dbReference type="EMBL" id="BAABGQ010000004">
    <property type="protein sequence ID" value="GAA4495651.1"/>
    <property type="molecule type" value="Genomic_DNA"/>
</dbReference>
<keyword evidence="4" id="KW-1185">Reference proteome</keyword>
<dbReference type="SUPFAM" id="SSF52025">
    <property type="entry name" value="PA domain"/>
    <property type="match status" value="1"/>
</dbReference>
<evidence type="ECO:0000313" key="4">
    <source>
        <dbReference type="Proteomes" id="UP001501243"/>
    </source>
</evidence>
<reference evidence="4" key="1">
    <citation type="journal article" date="2019" name="Int. J. Syst. Evol. Microbiol.">
        <title>The Global Catalogue of Microorganisms (GCM) 10K type strain sequencing project: providing services to taxonomists for standard genome sequencing and annotation.</title>
        <authorList>
            <consortium name="The Broad Institute Genomics Platform"/>
            <consortium name="The Broad Institute Genome Sequencing Center for Infectious Disease"/>
            <person name="Wu L."/>
            <person name="Ma J."/>
        </authorList>
    </citation>
    <scope>NUCLEOTIDE SEQUENCE [LARGE SCALE GENOMIC DNA]</scope>
    <source>
        <strain evidence="4">JCM 17841</strain>
    </source>
</reference>
<dbReference type="InterPro" id="IPR045175">
    <property type="entry name" value="M28_fam"/>
</dbReference>
<feature type="chain" id="PRO_5045315964" evidence="1">
    <location>
        <begin position="25"/>
        <end position="516"/>
    </location>
</feature>
<dbReference type="PANTHER" id="PTHR12147">
    <property type="entry name" value="METALLOPEPTIDASE M28 FAMILY MEMBER"/>
    <property type="match status" value="1"/>
</dbReference>
<organism evidence="3 4">
    <name type="scientific">Hymenobacter ginsengisoli</name>
    <dbReference type="NCBI Taxonomy" id="1051626"/>
    <lineage>
        <taxon>Bacteria</taxon>
        <taxon>Pseudomonadati</taxon>
        <taxon>Bacteroidota</taxon>
        <taxon>Cytophagia</taxon>
        <taxon>Cytophagales</taxon>
        <taxon>Hymenobacteraceae</taxon>
        <taxon>Hymenobacter</taxon>
    </lineage>
</organism>
<gene>
    <name evidence="3" type="ORF">GCM10023172_07690</name>
</gene>
<dbReference type="Gene3D" id="3.50.30.30">
    <property type="match status" value="1"/>
</dbReference>
<dbReference type="Pfam" id="PF04389">
    <property type="entry name" value="Peptidase_M28"/>
    <property type="match status" value="1"/>
</dbReference>
<dbReference type="Proteomes" id="UP001501243">
    <property type="component" value="Unassembled WGS sequence"/>
</dbReference>
<feature type="signal peptide" evidence="1">
    <location>
        <begin position="1"/>
        <end position="24"/>
    </location>
</feature>
<dbReference type="SUPFAM" id="SSF53187">
    <property type="entry name" value="Zn-dependent exopeptidases"/>
    <property type="match status" value="1"/>
</dbReference>
<evidence type="ECO:0000259" key="2">
    <source>
        <dbReference type="Pfam" id="PF04389"/>
    </source>
</evidence>
<dbReference type="Gene3D" id="3.40.630.10">
    <property type="entry name" value="Zn peptidases"/>
    <property type="match status" value="1"/>
</dbReference>
<feature type="domain" description="Peptidase M28" evidence="2">
    <location>
        <begin position="286"/>
        <end position="492"/>
    </location>
</feature>
<accession>A0ABP8Q1L2</accession>
<dbReference type="InterPro" id="IPR007484">
    <property type="entry name" value="Peptidase_M28"/>
</dbReference>
<keyword evidence="1" id="KW-0732">Signal</keyword>